<accession>A0A6M0RB48</accession>
<feature type="domain" description="Gcp-like" evidence="1">
    <location>
        <begin position="32"/>
        <end position="228"/>
    </location>
</feature>
<sequence length="239" mass="26576">MKILSLDSATECATCSVLDENKLYGEISFNYKKQHSVILMTMIDTLLKNINCEISSIDGFVISKGPGSFTGLRIGAATIKGLAQGTKKPFVSVSSLDSLAYNLAYTPGIICPILDALRGNVYTALYTFENENLEKIMDHDVISIEDLTNILKSKQLPVTFIGDGIHKFKDFLINALKDTTIRFAPNSLNITRSSSLGELGLNLLKQGIEDDIYTFAPLYIRKSQAEREYEKKMEKLKNE</sequence>
<keyword evidence="3" id="KW-1185">Reference proteome</keyword>
<dbReference type="OrthoDB" id="9784166at2"/>
<dbReference type="AlphaFoldDB" id="A0A6M0RB48"/>
<dbReference type="PANTHER" id="PTHR11735">
    <property type="entry name" value="TRNA N6-ADENOSINE THREONYLCARBAMOYLTRANSFERASE"/>
    <property type="match status" value="1"/>
</dbReference>
<comment type="caution">
    <text evidence="2">The sequence shown here is derived from an EMBL/GenBank/DDBJ whole genome shotgun (WGS) entry which is preliminary data.</text>
</comment>
<evidence type="ECO:0000259" key="1">
    <source>
        <dbReference type="Pfam" id="PF00814"/>
    </source>
</evidence>
<dbReference type="GO" id="GO:0005829">
    <property type="term" value="C:cytosol"/>
    <property type="evidence" value="ECO:0007669"/>
    <property type="project" value="TreeGrafter"/>
</dbReference>
<dbReference type="InterPro" id="IPR043129">
    <property type="entry name" value="ATPase_NBD"/>
</dbReference>
<dbReference type="SUPFAM" id="SSF53067">
    <property type="entry name" value="Actin-like ATPase domain"/>
    <property type="match status" value="2"/>
</dbReference>
<dbReference type="RefSeq" id="WP_050606528.1">
    <property type="nucleotide sequence ID" value="NZ_CABKUB010000006.1"/>
</dbReference>
<dbReference type="Pfam" id="PF00814">
    <property type="entry name" value="TsaD"/>
    <property type="match status" value="1"/>
</dbReference>
<protein>
    <submittedName>
        <fullName evidence="2">tRNA (Adenosine(37)-N6)-threonylcarbamoyltransferase complex dimerization subunit type 1 TsaB</fullName>
    </submittedName>
</protein>
<dbReference type="GO" id="GO:0016740">
    <property type="term" value="F:transferase activity"/>
    <property type="evidence" value="ECO:0007669"/>
    <property type="project" value="UniProtKB-KW"/>
</dbReference>
<evidence type="ECO:0000313" key="3">
    <source>
        <dbReference type="Proteomes" id="UP000473885"/>
    </source>
</evidence>
<dbReference type="InterPro" id="IPR000905">
    <property type="entry name" value="Gcp-like_dom"/>
</dbReference>
<reference evidence="2 3" key="1">
    <citation type="submission" date="2019-04" db="EMBL/GenBank/DDBJ databases">
        <title>Genome sequencing of Clostridium botulinum Groups I-IV and Clostridium butyricum.</title>
        <authorList>
            <person name="Brunt J."/>
            <person name="Van Vliet A.H.M."/>
            <person name="Stringer S.C."/>
            <person name="Carter A.T."/>
            <person name="Peck M.W."/>
        </authorList>
    </citation>
    <scope>NUCLEOTIDE SEQUENCE [LARGE SCALE GENOMIC DNA]</scope>
    <source>
        <strain evidence="2 3">IFR 18/094</strain>
    </source>
</reference>
<organism evidence="2 3">
    <name type="scientific">Clostridium niameyense</name>
    <dbReference type="NCBI Taxonomy" id="1622073"/>
    <lineage>
        <taxon>Bacteria</taxon>
        <taxon>Bacillati</taxon>
        <taxon>Bacillota</taxon>
        <taxon>Clostridia</taxon>
        <taxon>Eubacteriales</taxon>
        <taxon>Clostridiaceae</taxon>
        <taxon>Clostridium</taxon>
    </lineage>
</organism>
<keyword evidence="2" id="KW-0808">Transferase</keyword>
<gene>
    <name evidence="2" type="primary">tsaB</name>
    <name evidence="2" type="ORF">FDF74_06050</name>
</gene>
<name>A0A6M0RB48_9CLOT</name>
<dbReference type="Gene3D" id="3.30.420.40">
    <property type="match status" value="2"/>
</dbReference>
<evidence type="ECO:0000313" key="2">
    <source>
        <dbReference type="EMBL" id="NEZ46779.1"/>
    </source>
</evidence>
<dbReference type="PANTHER" id="PTHR11735:SF11">
    <property type="entry name" value="TRNA THREONYLCARBAMOYLADENOSINE BIOSYNTHESIS PROTEIN TSAB"/>
    <property type="match status" value="1"/>
</dbReference>
<dbReference type="GO" id="GO:0002949">
    <property type="term" value="P:tRNA threonylcarbamoyladenosine modification"/>
    <property type="evidence" value="ECO:0007669"/>
    <property type="project" value="InterPro"/>
</dbReference>
<dbReference type="EMBL" id="SXDP01000003">
    <property type="protein sequence ID" value="NEZ46779.1"/>
    <property type="molecule type" value="Genomic_DNA"/>
</dbReference>
<dbReference type="InterPro" id="IPR022496">
    <property type="entry name" value="T6A_TsaB"/>
</dbReference>
<dbReference type="CDD" id="cd24032">
    <property type="entry name" value="ASKHA_NBD_TsaB"/>
    <property type="match status" value="1"/>
</dbReference>
<dbReference type="NCBIfam" id="TIGR03725">
    <property type="entry name" value="T6A_YeaZ"/>
    <property type="match status" value="1"/>
</dbReference>
<dbReference type="Proteomes" id="UP000473885">
    <property type="component" value="Unassembled WGS sequence"/>
</dbReference>
<proteinExistence type="predicted"/>